<dbReference type="InterPro" id="IPR011453">
    <property type="entry name" value="DUF1559"/>
</dbReference>
<dbReference type="NCBIfam" id="TIGR02532">
    <property type="entry name" value="IV_pilin_GFxxxE"/>
    <property type="match status" value="1"/>
</dbReference>
<name>A0AAU7C8X4_9BACT</name>
<dbReference type="PANTHER" id="PTHR30093">
    <property type="entry name" value="GENERAL SECRETION PATHWAY PROTEIN G"/>
    <property type="match status" value="1"/>
</dbReference>
<dbReference type="RefSeq" id="WP_406694474.1">
    <property type="nucleotide sequence ID" value="NZ_CP155447.1"/>
</dbReference>
<evidence type="ECO:0000259" key="1">
    <source>
        <dbReference type="Pfam" id="PF07596"/>
    </source>
</evidence>
<dbReference type="SUPFAM" id="SSF54523">
    <property type="entry name" value="Pili subunits"/>
    <property type="match status" value="1"/>
</dbReference>
<reference evidence="2" key="1">
    <citation type="submission" date="2024-05" db="EMBL/GenBank/DDBJ databases">
        <title>Planctomycetes of the genus Singulisphaera possess chitinolytic capabilities.</title>
        <authorList>
            <person name="Ivanova A."/>
        </authorList>
    </citation>
    <scope>NUCLEOTIDE SEQUENCE</scope>
    <source>
        <strain evidence="2">Ch08T</strain>
    </source>
</reference>
<dbReference type="PANTHER" id="PTHR30093:SF2">
    <property type="entry name" value="TYPE II SECRETION SYSTEM PROTEIN H"/>
    <property type="match status" value="1"/>
</dbReference>
<sequence length="318" mass="34047">MKRCRYRRGFTLIELLVVIAIIAVLIALLLPAVQAAREAARRSQCINNLKQIGLGVMNYESVNMSLPPGKKGCCFGTWTVFVLPFLEQNAMFNSWNFIAGPDNDVGGGIFRYSGVGNSTVTRSRINAYTCPSDTPQTPSGSINAHNYAFNYGNLGNAQQTTLNGFAFTGAPFSDLYPPTASGSTTSAWGTRGLRDLTDGTSNTVLAAEVVQGQNGDLRGFTHWGDASGFETYLAPNGTLPDCIYTISYCKYPFGTNPPCIQSTTACPNMFASRSRHPGGVNVAMGDGTVRFIKNSISLNTWRAIGSTQGGEIVSADAL</sequence>
<dbReference type="InterPro" id="IPR012902">
    <property type="entry name" value="N_methyl_site"/>
</dbReference>
<accession>A0AAU7C8X4</accession>
<dbReference type="AlphaFoldDB" id="A0AAU7C8X4"/>
<gene>
    <name evidence="2" type="ORF">V5E97_25710</name>
</gene>
<dbReference type="InterPro" id="IPR045584">
    <property type="entry name" value="Pilin-like"/>
</dbReference>
<dbReference type="InterPro" id="IPR027558">
    <property type="entry name" value="Pre_pil_HX9DG_C"/>
</dbReference>
<evidence type="ECO:0000313" key="2">
    <source>
        <dbReference type="EMBL" id="XBH01729.1"/>
    </source>
</evidence>
<dbReference type="PROSITE" id="PS00409">
    <property type="entry name" value="PROKAR_NTER_METHYL"/>
    <property type="match status" value="1"/>
</dbReference>
<dbReference type="Pfam" id="PF07963">
    <property type="entry name" value="N_methyl"/>
    <property type="match status" value="1"/>
</dbReference>
<proteinExistence type="predicted"/>
<dbReference type="Gene3D" id="3.30.700.10">
    <property type="entry name" value="Glycoprotein, Type 4 Pilin"/>
    <property type="match status" value="1"/>
</dbReference>
<dbReference type="NCBIfam" id="TIGR04294">
    <property type="entry name" value="pre_pil_HX9DG"/>
    <property type="match status" value="1"/>
</dbReference>
<dbReference type="EMBL" id="CP155447">
    <property type="protein sequence ID" value="XBH01729.1"/>
    <property type="molecule type" value="Genomic_DNA"/>
</dbReference>
<organism evidence="2">
    <name type="scientific">Singulisphaera sp. Ch08</name>
    <dbReference type="NCBI Taxonomy" id="3120278"/>
    <lineage>
        <taxon>Bacteria</taxon>
        <taxon>Pseudomonadati</taxon>
        <taxon>Planctomycetota</taxon>
        <taxon>Planctomycetia</taxon>
        <taxon>Isosphaerales</taxon>
        <taxon>Isosphaeraceae</taxon>
        <taxon>Singulisphaera</taxon>
    </lineage>
</organism>
<dbReference type="Pfam" id="PF07596">
    <property type="entry name" value="SBP_bac_10"/>
    <property type="match status" value="1"/>
</dbReference>
<protein>
    <submittedName>
        <fullName evidence="2">DUF1559 domain-containing protein</fullName>
    </submittedName>
</protein>
<feature type="domain" description="DUF1559" evidence="1">
    <location>
        <begin position="34"/>
        <end position="296"/>
    </location>
</feature>